<evidence type="ECO:0000256" key="4">
    <source>
        <dbReference type="ARBA" id="ARBA00022692"/>
    </source>
</evidence>
<proteinExistence type="inferred from homology"/>
<evidence type="ECO:0000256" key="15">
    <source>
        <dbReference type="ARBA" id="ARBA00023257"/>
    </source>
</evidence>
<accession>A0AAY5K0F8</accession>
<protein>
    <recommendedName>
        <fullName evidence="19">G-protein coupled receptors family 3 profile domain-containing protein</fullName>
    </recommendedName>
</protein>
<evidence type="ECO:0000256" key="10">
    <source>
        <dbReference type="ARBA" id="ARBA00023136"/>
    </source>
</evidence>
<dbReference type="FunFam" id="3.40.50.2300:FF:000072">
    <property type="entry name" value="Gamma-aminobutyric acid type B receptor subunit 2"/>
    <property type="match status" value="2"/>
</dbReference>
<keyword evidence="12" id="KW-0675">Receptor</keyword>
<gene>
    <name evidence="20" type="primary">GABBR2</name>
</gene>
<feature type="transmembrane region" description="Helical" evidence="17">
    <location>
        <begin position="425"/>
        <end position="451"/>
    </location>
</feature>
<organism evidence="20 21">
    <name type="scientific">Esox lucius</name>
    <name type="common">Northern pike</name>
    <dbReference type="NCBI Taxonomy" id="8010"/>
    <lineage>
        <taxon>Eukaryota</taxon>
        <taxon>Metazoa</taxon>
        <taxon>Chordata</taxon>
        <taxon>Craniata</taxon>
        <taxon>Vertebrata</taxon>
        <taxon>Euteleostomi</taxon>
        <taxon>Actinopterygii</taxon>
        <taxon>Neopterygii</taxon>
        <taxon>Teleostei</taxon>
        <taxon>Protacanthopterygii</taxon>
        <taxon>Esociformes</taxon>
        <taxon>Esocidae</taxon>
        <taxon>Esox</taxon>
    </lineage>
</organism>
<dbReference type="Gene3D" id="3.40.50.2300">
    <property type="match status" value="2"/>
</dbReference>
<evidence type="ECO:0000313" key="21">
    <source>
        <dbReference type="Proteomes" id="UP000265140"/>
    </source>
</evidence>
<keyword evidence="6 17" id="KW-1133">Transmembrane helix</keyword>
<reference evidence="20" key="3">
    <citation type="submission" date="2025-09" db="UniProtKB">
        <authorList>
            <consortium name="Ensembl"/>
        </authorList>
    </citation>
    <scope>IDENTIFICATION</scope>
</reference>
<feature type="transmembrane region" description="Helical" evidence="17">
    <location>
        <begin position="471"/>
        <end position="489"/>
    </location>
</feature>
<comment type="similarity">
    <text evidence="1">Belongs to the G-protein coupled receptor 3 family. GABA-B receptor subfamily.</text>
</comment>
<dbReference type="SUPFAM" id="SSF53822">
    <property type="entry name" value="Periplasmic binding protein-like I"/>
    <property type="match status" value="1"/>
</dbReference>
<evidence type="ECO:0000256" key="13">
    <source>
        <dbReference type="ARBA" id="ARBA00023180"/>
    </source>
</evidence>
<keyword evidence="13" id="KW-0325">Glycoprotein</keyword>
<evidence type="ECO:0000256" key="9">
    <source>
        <dbReference type="ARBA" id="ARBA00023054"/>
    </source>
</evidence>
<dbReference type="InterPro" id="IPR002457">
    <property type="entry name" value="GPCR_3_GABA_rcpt_B2"/>
</dbReference>
<dbReference type="PANTHER" id="PTHR10519:SF74">
    <property type="entry name" value="GAMMA-AMINOBUTYRIC ACID TYPE B RECEPTOR SUBUNIT 2"/>
    <property type="match status" value="1"/>
</dbReference>
<sequence length="821" mass="92701">MGGWVNLGQGMLLAWLLVVPGLSHVRHSLPVLWIMPLTNDPGGANLTASVLPAVELALDDLSRQQTNLRNYEINFHVIDSECDTAKGLKAFFDAICFGPKYLMIFGGVCSSVTSVIARSLRGWNLVQLSFAATAPVLDDEKKYPNLFRMVTTDHTVNQAVVKILQNYKWSHVGTLTQDIQRFSEVTGLANLSCHRLGSDMDVRIIIGLFDENSASKVFCCAYILNMFVRRFQWILPVGYQEKWWEVANASNCSSDHLQMAMEGYIAVDFTPLSNSQKRGISGRTPQDYDENYNRMLLQKGLVASKFHGFAYDGVWVIAKVLTRVIESVRDRERYDIYRNFTISDKVIGRMVRDSMKKTKFEGVTGPVFFKHGERKRPIALSQFQEGREVKFGEYIAGAEVLKLLNYIIRFPGPEPPKDQKPSTRWGVICTVYIMLSVTTGLVMSMAFFFLFLLIKHRNHWVIKNSTPFTDYLIILGTILACSFVVLYGLDGSVLSDEVFETLCPVSIRAWTLSVGYDITFGALFAKTLRVHLLMSTISHHFLSLFFHQIINDDQLWIIIGGMLLIDFCLLLLWQIVDPLKQTVEELRFEAMPGDEDMAVRLFLEHCESSHMTTWLTILCGYKGFLTLLGCFLALRTRHADVCLCDDYDSKYTRLSVYSLTVMSGIGASGGFLPQYNPNVQVCLMALVVICCCICTLCLVFVPKLLKIRDNPNEVDPSIWFRCGPTKEDSESSSSPSSLDQGSRSFESLCNENQQLWRRLVFVHFTETSYAFAFSHSVQRRLSVQLPILHHAYIPAIGGMTSSCSSLVNSPHVPCAQQRQET</sequence>
<name>A0AAY5K0F8_ESOLU</name>
<evidence type="ECO:0000259" key="19">
    <source>
        <dbReference type="PROSITE" id="PS50259"/>
    </source>
</evidence>
<keyword evidence="5 18" id="KW-0732">Signal</keyword>
<keyword evidence="4 17" id="KW-0812">Transmembrane</keyword>
<dbReference type="InterPro" id="IPR001828">
    <property type="entry name" value="ANF_lig-bd_rcpt"/>
</dbReference>
<dbReference type="PRINTS" id="PR01176">
    <property type="entry name" value="GABABRECEPTR"/>
</dbReference>
<keyword evidence="2" id="KW-1003">Cell membrane</keyword>
<keyword evidence="9" id="KW-0175">Coiled coil</keyword>
<dbReference type="GO" id="GO:0004965">
    <property type="term" value="F:G protein-coupled GABA receptor activity"/>
    <property type="evidence" value="ECO:0007669"/>
    <property type="project" value="InterPro"/>
</dbReference>
<evidence type="ECO:0000256" key="2">
    <source>
        <dbReference type="ARBA" id="ARBA00022475"/>
    </source>
</evidence>
<dbReference type="Pfam" id="PF01094">
    <property type="entry name" value="ANF_receptor"/>
    <property type="match status" value="2"/>
</dbReference>
<dbReference type="AlphaFoldDB" id="A0AAY5K0F8"/>
<evidence type="ECO:0000256" key="11">
    <source>
        <dbReference type="ARBA" id="ARBA00023157"/>
    </source>
</evidence>
<evidence type="ECO:0000256" key="7">
    <source>
        <dbReference type="ARBA" id="ARBA00023018"/>
    </source>
</evidence>
<evidence type="ECO:0000256" key="5">
    <source>
        <dbReference type="ARBA" id="ARBA00022729"/>
    </source>
</evidence>
<keyword evidence="10 17" id="KW-0472">Membrane</keyword>
<evidence type="ECO:0000256" key="18">
    <source>
        <dbReference type="SAM" id="SignalP"/>
    </source>
</evidence>
<feature type="transmembrane region" description="Helical" evidence="17">
    <location>
        <begin position="678"/>
        <end position="701"/>
    </location>
</feature>
<dbReference type="CDD" id="cd06366">
    <property type="entry name" value="PBP1_GABAb_receptor"/>
    <property type="match status" value="1"/>
</dbReference>
<evidence type="ECO:0000256" key="12">
    <source>
        <dbReference type="ARBA" id="ARBA00023170"/>
    </source>
</evidence>
<evidence type="ECO:0000256" key="1">
    <source>
        <dbReference type="ARBA" id="ARBA00008991"/>
    </source>
</evidence>
<keyword evidence="15" id="KW-0628">Postsynaptic cell membrane</keyword>
<dbReference type="PRINTS" id="PR00248">
    <property type="entry name" value="GPCRMGR"/>
</dbReference>
<dbReference type="Proteomes" id="UP000265140">
    <property type="component" value="Chromosome 20"/>
</dbReference>
<evidence type="ECO:0000256" key="8">
    <source>
        <dbReference type="ARBA" id="ARBA00023040"/>
    </source>
</evidence>
<dbReference type="PANTHER" id="PTHR10519">
    <property type="entry name" value="GABA-B RECEPTOR"/>
    <property type="match status" value="1"/>
</dbReference>
<feature type="transmembrane region" description="Helical" evidence="17">
    <location>
        <begin position="611"/>
        <end position="634"/>
    </location>
</feature>
<evidence type="ECO:0000256" key="14">
    <source>
        <dbReference type="ARBA" id="ARBA00023224"/>
    </source>
</evidence>
<feature type="transmembrane region" description="Helical" evidence="17">
    <location>
        <begin position="654"/>
        <end position="672"/>
    </location>
</feature>
<keyword evidence="3" id="KW-0597">Phosphoprotein</keyword>
<feature type="signal peptide" evidence="18">
    <location>
        <begin position="1"/>
        <end position="28"/>
    </location>
</feature>
<keyword evidence="21" id="KW-1185">Reference proteome</keyword>
<evidence type="ECO:0000256" key="17">
    <source>
        <dbReference type="SAM" id="Phobius"/>
    </source>
</evidence>
<dbReference type="Pfam" id="PF00003">
    <property type="entry name" value="7tm_3"/>
    <property type="match status" value="1"/>
</dbReference>
<keyword evidence="14" id="KW-0807">Transducer</keyword>
<keyword evidence="7" id="KW-0770">Synapse</keyword>
<feature type="transmembrane region" description="Helical" evidence="17">
    <location>
        <begin position="555"/>
        <end position="576"/>
    </location>
</feature>
<feature type="chain" id="PRO_5044323579" description="G-protein coupled receptors family 3 profile domain-containing protein" evidence="18">
    <location>
        <begin position="29"/>
        <end position="821"/>
    </location>
</feature>
<dbReference type="GO" id="GO:0038039">
    <property type="term" value="C:G protein-coupled receptor heterodimeric complex"/>
    <property type="evidence" value="ECO:0007669"/>
    <property type="project" value="TreeGrafter"/>
</dbReference>
<evidence type="ECO:0000256" key="6">
    <source>
        <dbReference type="ARBA" id="ARBA00022989"/>
    </source>
</evidence>
<dbReference type="InterPro" id="IPR002455">
    <property type="entry name" value="GPCR3_GABA-B"/>
</dbReference>
<evidence type="ECO:0000256" key="3">
    <source>
        <dbReference type="ARBA" id="ARBA00022553"/>
    </source>
</evidence>
<keyword evidence="8" id="KW-0297">G-protein coupled receptor</keyword>
<dbReference type="Ensembl" id="ENSELUT00000015703.3">
    <property type="protein sequence ID" value="ENSELUP00000082509.1"/>
    <property type="gene ID" value="ENSELUG00000003791.3"/>
</dbReference>
<feature type="domain" description="G-protein coupled receptors family 3 profile" evidence="19">
    <location>
        <begin position="507"/>
        <end position="713"/>
    </location>
</feature>
<dbReference type="PRINTS" id="PR01178">
    <property type="entry name" value="GABAB2RECPTR"/>
</dbReference>
<dbReference type="InterPro" id="IPR000337">
    <property type="entry name" value="GPCR_3"/>
</dbReference>
<dbReference type="PROSITE" id="PS50259">
    <property type="entry name" value="G_PROTEIN_RECEP_F3_4"/>
    <property type="match status" value="1"/>
</dbReference>
<evidence type="ECO:0000313" key="20">
    <source>
        <dbReference type="Ensembl" id="ENSELUP00000082509.1"/>
    </source>
</evidence>
<reference evidence="20" key="2">
    <citation type="submission" date="2025-08" db="UniProtKB">
        <authorList>
            <consortium name="Ensembl"/>
        </authorList>
    </citation>
    <scope>IDENTIFICATION</scope>
</reference>
<dbReference type="InterPro" id="IPR028082">
    <property type="entry name" value="Peripla_BP_I"/>
</dbReference>
<dbReference type="GO" id="GO:0007214">
    <property type="term" value="P:gamma-aminobutyric acid signaling pathway"/>
    <property type="evidence" value="ECO:0007669"/>
    <property type="project" value="TreeGrafter"/>
</dbReference>
<comment type="subcellular location">
    <subcellularLocation>
        <location evidence="16">Postsynaptic cell membrane</location>
        <topology evidence="16">Multi-pass membrane protein</topology>
    </subcellularLocation>
</comment>
<evidence type="ECO:0000256" key="16">
    <source>
        <dbReference type="ARBA" id="ARBA00034104"/>
    </source>
</evidence>
<dbReference type="InterPro" id="IPR017978">
    <property type="entry name" value="GPCR_3_C"/>
</dbReference>
<reference evidence="20 21" key="1">
    <citation type="submission" date="2020-02" db="EMBL/GenBank/DDBJ databases">
        <title>Esox lucius (northern pike) genome, fEsoLuc1, primary haplotype.</title>
        <authorList>
            <person name="Myers G."/>
            <person name="Karagic N."/>
            <person name="Meyer A."/>
            <person name="Pippel M."/>
            <person name="Reichard M."/>
            <person name="Winkler S."/>
            <person name="Tracey A."/>
            <person name="Sims Y."/>
            <person name="Howe K."/>
            <person name="Rhie A."/>
            <person name="Formenti G."/>
            <person name="Durbin R."/>
            <person name="Fedrigo O."/>
            <person name="Jarvis E.D."/>
        </authorList>
    </citation>
    <scope>NUCLEOTIDE SEQUENCE [LARGE SCALE GENOMIC DNA]</scope>
</reference>
<dbReference type="GO" id="GO:0045211">
    <property type="term" value="C:postsynaptic membrane"/>
    <property type="evidence" value="ECO:0007669"/>
    <property type="project" value="UniProtKB-SubCell"/>
</dbReference>
<dbReference type="GeneTree" id="ENSGT00940000155783"/>
<keyword evidence="11" id="KW-1015">Disulfide bond</keyword>